<feature type="compositionally biased region" description="Acidic residues" evidence="1">
    <location>
        <begin position="46"/>
        <end position="59"/>
    </location>
</feature>
<organism evidence="2 3">
    <name type="scientific">Halobium palmae</name>
    <dbReference type="NCBI Taxonomy" id="1776492"/>
    <lineage>
        <taxon>Archaea</taxon>
        <taxon>Methanobacteriati</taxon>
        <taxon>Methanobacteriota</taxon>
        <taxon>Stenosarchaea group</taxon>
        <taxon>Halobacteria</taxon>
        <taxon>Halobacteriales</taxon>
        <taxon>Haloferacaceae</taxon>
        <taxon>Halobium</taxon>
    </lineage>
</organism>
<gene>
    <name evidence="2" type="ORF">ACFQE1_00425</name>
</gene>
<feature type="compositionally biased region" description="Basic and acidic residues" evidence="1">
    <location>
        <begin position="36"/>
        <end position="45"/>
    </location>
</feature>
<evidence type="ECO:0000313" key="3">
    <source>
        <dbReference type="Proteomes" id="UP001596328"/>
    </source>
</evidence>
<protein>
    <submittedName>
        <fullName evidence="2">Uncharacterized protein</fullName>
    </submittedName>
</protein>
<comment type="caution">
    <text evidence="2">The sequence shown here is derived from an EMBL/GenBank/DDBJ whole genome shotgun (WGS) entry which is preliminary data.</text>
</comment>
<proteinExistence type="predicted"/>
<feature type="compositionally biased region" description="Basic and acidic residues" evidence="1">
    <location>
        <begin position="213"/>
        <end position="225"/>
    </location>
</feature>
<keyword evidence="3" id="KW-1185">Reference proteome</keyword>
<dbReference type="EMBL" id="JBHSWU010000001">
    <property type="protein sequence ID" value="MFC6722891.1"/>
    <property type="molecule type" value="Genomic_DNA"/>
</dbReference>
<sequence>MGEKEYYTPESILRAAAHRQQVYRLFGHHRADVDSDVPEKQLREVSDEELDELENELEQESSSSSLSYLEAQFRKAAETAPPVTDGIQESWRDEIDRGARAAIDTFGWPTIRDYIRLISDGYTKRSAGLECFSDTDSAPSEVWGIIVGDAVDYYMRALVGDDDSDRDWESTDLWKGIQDTKNDNFVRPDQAVEGEPRYGGYNKDEELENAEIDPDRELRGEDEKE</sequence>
<evidence type="ECO:0000256" key="1">
    <source>
        <dbReference type="SAM" id="MobiDB-lite"/>
    </source>
</evidence>
<accession>A0ABD5RUP0</accession>
<feature type="region of interest" description="Disordered" evidence="1">
    <location>
        <begin position="36"/>
        <end position="63"/>
    </location>
</feature>
<name>A0ABD5RUP0_9EURY</name>
<dbReference type="Proteomes" id="UP001596328">
    <property type="component" value="Unassembled WGS sequence"/>
</dbReference>
<reference evidence="2 3" key="1">
    <citation type="journal article" date="2019" name="Int. J. Syst. Evol. Microbiol.">
        <title>The Global Catalogue of Microorganisms (GCM) 10K type strain sequencing project: providing services to taxonomists for standard genome sequencing and annotation.</title>
        <authorList>
            <consortium name="The Broad Institute Genomics Platform"/>
            <consortium name="The Broad Institute Genome Sequencing Center for Infectious Disease"/>
            <person name="Wu L."/>
            <person name="Ma J."/>
        </authorList>
    </citation>
    <scope>NUCLEOTIDE SEQUENCE [LARGE SCALE GENOMIC DNA]</scope>
    <source>
        <strain evidence="2 3">NBRC 111368</strain>
    </source>
</reference>
<feature type="region of interest" description="Disordered" evidence="1">
    <location>
        <begin position="179"/>
        <end position="225"/>
    </location>
</feature>
<dbReference type="AlphaFoldDB" id="A0ABD5RUP0"/>
<evidence type="ECO:0000313" key="2">
    <source>
        <dbReference type="EMBL" id="MFC6722891.1"/>
    </source>
</evidence>